<dbReference type="Pfam" id="PF00482">
    <property type="entry name" value="T2SSF"/>
    <property type="match status" value="1"/>
</dbReference>
<dbReference type="Proteomes" id="UP001501447">
    <property type="component" value="Unassembled WGS sequence"/>
</dbReference>
<gene>
    <name evidence="9" type="ORF">GCM10009863_19400</name>
</gene>
<proteinExistence type="predicted"/>
<dbReference type="InterPro" id="IPR018076">
    <property type="entry name" value="T2SS_GspF_dom"/>
</dbReference>
<feature type="domain" description="Type II secretion system protein GspF" evidence="8">
    <location>
        <begin position="184"/>
        <end position="306"/>
    </location>
</feature>
<dbReference type="PANTHER" id="PTHR35007">
    <property type="entry name" value="INTEGRAL MEMBRANE PROTEIN-RELATED"/>
    <property type="match status" value="1"/>
</dbReference>
<organism evidence="9 10">
    <name type="scientific">Streptomyces axinellae</name>
    <dbReference type="NCBI Taxonomy" id="552788"/>
    <lineage>
        <taxon>Bacteria</taxon>
        <taxon>Bacillati</taxon>
        <taxon>Actinomycetota</taxon>
        <taxon>Actinomycetes</taxon>
        <taxon>Kitasatosporales</taxon>
        <taxon>Streptomycetaceae</taxon>
        <taxon>Streptomyces</taxon>
    </lineage>
</organism>
<feature type="transmembrane region" description="Helical" evidence="7">
    <location>
        <begin position="36"/>
        <end position="56"/>
    </location>
</feature>
<evidence type="ECO:0000256" key="4">
    <source>
        <dbReference type="ARBA" id="ARBA00022989"/>
    </source>
</evidence>
<name>A0ABP6C7F5_9ACTN</name>
<evidence type="ECO:0000256" key="2">
    <source>
        <dbReference type="ARBA" id="ARBA00022475"/>
    </source>
</evidence>
<keyword evidence="4 7" id="KW-1133">Transmembrane helix</keyword>
<dbReference type="PANTHER" id="PTHR35007:SF3">
    <property type="entry name" value="POSSIBLE CONSERVED ALANINE RICH MEMBRANE PROTEIN"/>
    <property type="match status" value="1"/>
</dbReference>
<dbReference type="RefSeq" id="WP_344564193.1">
    <property type="nucleotide sequence ID" value="NZ_BAAARJ010000005.1"/>
</dbReference>
<evidence type="ECO:0000313" key="9">
    <source>
        <dbReference type="EMBL" id="GAA2606007.1"/>
    </source>
</evidence>
<feature type="transmembrane region" description="Helical" evidence="7">
    <location>
        <begin position="292"/>
        <end position="314"/>
    </location>
</feature>
<protein>
    <recommendedName>
        <fullName evidence="8">Type II secretion system protein GspF domain-containing protein</fullName>
    </recommendedName>
</protein>
<evidence type="ECO:0000256" key="7">
    <source>
        <dbReference type="SAM" id="Phobius"/>
    </source>
</evidence>
<evidence type="ECO:0000256" key="5">
    <source>
        <dbReference type="ARBA" id="ARBA00023136"/>
    </source>
</evidence>
<evidence type="ECO:0000256" key="1">
    <source>
        <dbReference type="ARBA" id="ARBA00004651"/>
    </source>
</evidence>
<comment type="caution">
    <text evidence="9">The sequence shown here is derived from an EMBL/GenBank/DDBJ whole genome shotgun (WGS) entry which is preliminary data.</text>
</comment>
<reference evidence="10" key="1">
    <citation type="journal article" date="2019" name="Int. J. Syst. Evol. Microbiol.">
        <title>The Global Catalogue of Microorganisms (GCM) 10K type strain sequencing project: providing services to taxonomists for standard genome sequencing and annotation.</title>
        <authorList>
            <consortium name="The Broad Institute Genomics Platform"/>
            <consortium name="The Broad Institute Genome Sequencing Center for Infectious Disease"/>
            <person name="Wu L."/>
            <person name="Ma J."/>
        </authorList>
    </citation>
    <scope>NUCLEOTIDE SEQUENCE [LARGE SCALE GENOMIC DNA]</scope>
    <source>
        <strain evidence="10">JCM 16373</strain>
    </source>
</reference>
<accession>A0ABP6C7F5</accession>
<evidence type="ECO:0000313" key="10">
    <source>
        <dbReference type="Proteomes" id="UP001501447"/>
    </source>
</evidence>
<evidence type="ECO:0000256" key="3">
    <source>
        <dbReference type="ARBA" id="ARBA00022692"/>
    </source>
</evidence>
<feature type="region of interest" description="Disordered" evidence="6">
    <location>
        <begin position="91"/>
        <end position="111"/>
    </location>
</feature>
<feature type="transmembrane region" description="Helical" evidence="7">
    <location>
        <begin position="12"/>
        <end position="30"/>
    </location>
</feature>
<keyword evidence="5 7" id="KW-0472">Membrane</keyword>
<comment type="subcellular location">
    <subcellularLocation>
        <location evidence="1">Cell membrane</location>
        <topology evidence="1">Multi-pass membrane protein</topology>
    </subcellularLocation>
</comment>
<keyword evidence="2" id="KW-1003">Cell membrane</keyword>
<evidence type="ECO:0000256" key="6">
    <source>
        <dbReference type="SAM" id="MobiDB-lite"/>
    </source>
</evidence>
<keyword evidence="3 7" id="KW-0812">Transmembrane</keyword>
<sequence>MRALDGALWPEWLAASGPAAGLGAAGLGAGGLVPRVWMWVSVLSAAGCVTGVVVALRGESGVRRRALGLFDGAPAVASVWADARARWRAAPGRGRGWGRQEGPASGPKSARGWEQWLRERRVLERAGVLSAGMLGAQLVGGGFGLLVGVVAAGSVWRWLRGRSLAGESDDADERTAREQLPLAADLMAACLAAGAGPERASEAVGGSLGGPLGERLTSAATELRLGAEPDAVWGRFAKRPWGEEFARCMERAGTAGVPAVESVTRLATELRGREARAATGRARRAAVQVTGPLGLCFLPAFLVIGVVPVVLGLAKSLW</sequence>
<evidence type="ECO:0000259" key="8">
    <source>
        <dbReference type="Pfam" id="PF00482"/>
    </source>
</evidence>
<dbReference type="EMBL" id="BAAARJ010000005">
    <property type="protein sequence ID" value="GAA2606007.1"/>
    <property type="molecule type" value="Genomic_DNA"/>
</dbReference>
<keyword evidence="10" id="KW-1185">Reference proteome</keyword>